<organism evidence="1 2">
    <name type="scientific">Plakobranchus ocellatus</name>
    <dbReference type="NCBI Taxonomy" id="259542"/>
    <lineage>
        <taxon>Eukaryota</taxon>
        <taxon>Metazoa</taxon>
        <taxon>Spiralia</taxon>
        <taxon>Lophotrochozoa</taxon>
        <taxon>Mollusca</taxon>
        <taxon>Gastropoda</taxon>
        <taxon>Heterobranchia</taxon>
        <taxon>Euthyneura</taxon>
        <taxon>Panpulmonata</taxon>
        <taxon>Sacoglossa</taxon>
        <taxon>Placobranchoidea</taxon>
        <taxon>Plakobranchidae</taxon>
        <taxon>Plakobranchus</taxon>
    </lineage>
</organism>
<keyword evidence="2" id="KW-1185">Reference proteome</keyword>
<dbReference type="GO" id="GO:0032259">
    <property type="term" value="P:methylation"/>
    <property type="evidence" value="ECO:0007669"/>
    <property type="project" value="UniProtKB-KW"/>
</dbReference>
<keyword evidence="1" id="KW-0489">Methyltransferase</keyword>
<gene>
    <name evidence="1" type="ORF">PoB_000219300</name>
</gene>
<reference evidence="1 2" key="1">
    <citation type="journal article" date="2021" name="Elife">
        <title>Chloroplast acquisition without the gene transfer in kleptoplastic sea slugs, Plakobranchus ocellatus.</title>
        <authorList>
            <person name="Maeda T."/>
            <person name="Takahashi S."/>
            <person name="Yoshida T."/>
            <person name="Shimamura S."/>
            <person name="Takaki Y."/>
            <person name="Nagai Y."/>
            <person name="Toyoda A."/>
            <person name="Suzuki Y."/>
            <person name="Arimoto A."/>
            <person name="Ishii H."/>
            <person name="Satoh N."/>
            <person name="Nishiyama T."/>
            <person name="Hasebe M."/>
            <person name="Maruyama T."/>
            <person name="Minagawa J."/>
            <person name="Obokata J."/>
            <person name="Shigenobu S."/>
        </authorList>
    </citation>
    <scope>NUCLEOTIDE SEQUENCE [LARGE SCALE GENOMIC DNA]</scope>
</reference>
<dbReference type="Proteomes" id="UP000735302">
    <property type="component" value="Unassembled WGS sequence"/>
</dbReference>
<evidence type="ECO:0000313" key="2">
    <source>
        <dbReference type="Proteomes" id="UP000735302"/>
    </source>
</evidence>
<dbReference type="GO" id="GO:0008168">
    <property type="term" value="F:methyltransferase activity"/>
    <property type="evidence" value="ECO:0007669"/>
    <property type="project" value="UniProtKB-KW"/>
</dbReference>
<dbReference type="AlphaFoldDB" id="A0AAV3XZN5"/>
<protein>
    <submittedName>
        <fullName evidence="1">Ribosomal RNA small subunit methyltransferase h</fullName>
    </submittedName>
</protein>
<accession>A0AAV3XZN5</accession>
<dbReference type="EMBL" id="BLXT01000290">
    <property type="protein sequence ID" value="GFN75687.1"/>
    <property type="molecule type" value="Genomic_DNA"/>
</dbReference>
<comment type="caution">
    <text evidence="1">The sequence shown here is derived from an EMBL/GenBank/DDBJ whole genome shotgun (WGS) entry which is preliminary data.</text>
</comment>
<sequence length="113" mass="12656">MPLGATVQVPIPDVDKERGDSRNLLAVVLNVTEDSFYRLETDQGILKQLNARAEFTVCPKELMKAEDGPDHEISLRSAATYQSTESSQGFIRCMCNTKCKTMRCLCVKKENKV</sequence>
<evidence type="ECO:0000313" key="1">
    <source>
        <dbReference type="EMBL" id="GFN75687.1"/>
    </source>
</evidence>
<keyword evidence="1" id="KW-0808">Transferase</keyword>
<name>A0AAV3XZN5_9GAST</name>
<proteinExistence type="predicted"/>